<proteinExistence type="evidence at transcript level"/>
<dbReference type="PANTHER" id="PTHR31133:SF12">
    <property type="entry name" value="MEMBRANE PROTEIN"/>
    <property type="match status" value="1"/>
</dbReference>
<dbReference type="InterPro" id="IPR040229">
    <property type="entry name" value="At3g27390-like"/>
</dbReference>
<accession>Q5XV56</accession>
<sequence length="255" mass="28738">MGRGSFSSEVSVIVHPSDVTRVNSSGSVDAPAMLVPSLVHSVSVREAIQEVRMVQIWEHMMGWFEMQGKELLDAEVLTPTDLYESLKGRHGNESSIINVGLPSYALLHTLLSSIKAGVHGVLLLDGSEVTHLNRPQDKFLDWVFNPIMALKDQIRALKLGESEVKYLEKVVFFGNHEQRMEAWDNHSNPPQENLRTAQIQGISRRMMGMVRSVSKLPTYRRRFRQVVKALITYYSEKQGLNRTGSMNSGDFIEEG</sequence>
<dbReference type="AlphaFoldDB" id="Q5XV56"/>
<protein>
    <submittedName>
        <fullName evidence="1">Uncharacterized protein</fullName>
    </submittedName>
</protein>
<name>Q5XV56_ARATH</name>
<organism evidence="1">
    <name type="scientific">Arabidopsis thaliana</name>
    <name type="common">Mouse-ear cress</name>
    <dbReference type="NCBI Taxonomy" id="3702"/>
    <lineage>
        <taxon>Eukaryota</taxon>
        <taxon>Viridiplantae</taxon>
        <taxon>Streptophyta</taxon>
        <taxon>Embryophyta</taxon>
        <taxon>Tracheophyta</taxon>
        <taxon>Spermatophyta</taxon>
        <taxon>Magnoliopsida</taxon>
        <taxon>eudicotyledons</taxon>
        <taxon>Gunneridae</taxon>
        <taxon>Pentapetalae</taxon>
        <taxon>rosids</taxon>
        <taxon>malvids</taxon>
        <taxon>Brassicales</taxon>
        <taxon>Brassicaceae</taxon>
        <taxon>Camelineae</taxon>
        <taxon>Arabidopsis</taxon>
    </lineage>
</organism>
<reference evidence="1" key="1">
    <citation type="submission" date="2004-08" db="EMBL/GenBank/DDBJ databases">
        <title>Reconstruction of cDNA sequences for hypothetical genes in Arabidopsis thaliana from 5' and 3' RACE products.</title>
        <authorList>
            <person name="Xiao Y."/>
            <person name="Underwood B."/>
            <person name="Moskal W."/>
            <person name="Wang W."/>
            <person name="Redman J."/>
            <person name="Wu H.C."/>
            <person name="Utterback T."/>
            <person name="Town C.D."/>
        </authorList>
    </citation>
    <scope>NUCLEOTIDE SEQUENCE</scope>
</reference>
<dbReference type="EMBL" id="AY735666">
    <property type="protein sequence ID" value="AAU44536.1"/>
    <property type="molecule type" value="mRNA"/>
</dbReference>
<dbReference type="EMBL" id="AY735665">
    <property type="protein sequence ID" value="AAU44535.1"/>
    <property type="molecule type" value="mRNA"/>
</dbReference>
<dbReference type="PANTHER" id="PTHR31133">
    <property type="entry name" value="MEMBRANE PROTEIN"/>
    <property type="match status" value="1"/>
</dbReference>
<dbReference type="ExpressionAtlas" id="Q5XV56">
    <property type="expression patterns" value="baseline and differential"/>
</dbReference>
<evidence type="ECO:0000313" key="1">
    <source>
        <dbReference type="EMBL" id="AAU44536.1"/>
    </source>
</evidence>